<name>A0AC55D1L4_ECHTE</name>
<organism evidence="1 2">
    <name type="scientific">Echinops telfairi</name>
    <name type="common">Lesser hedgehog tenrec</name>
    <dbReference type="NCBI Taxonomy" id="9371"/>
    <lineage>
        <taxon>Eukaryota</taxon>
        <taxon>Metazoa</taxon>
        <taxon>Chordata</taxon>
        <taxon>Craniata</taxon>
        <taxon>Vertebrata</taxon>
        <taxon>Euteleostomi</taxon>
        <taxon>Mammalia</taxon>
        <taxon>Eutheria</taxon>
        <taxon>Afrotheria</taxon>
        <taxon>Tenrecidae</taxon>
        <taxon>Tenrecinae</taxon>
        <taxon>Echinops</taxon>
    </lineage>
</organism>
<keyword evidence="1" id="KW-1185">Reference proteome</keyword>
<evidence type="ECO:0000313" key="1">
    <source>
        <dbReference type="Proteomes" id="UP000694863"/>
    </source>
</evidence>
<dbReference type="Proteomes" id="UP000694863">
    <property type="component" value="Unplaced"/>
</dbReference>
<sequence>MALQSQAWSSATPMPMAESSLYRQRLEVITVSESLQGTCPRPRHPNLVHPSPHLPIPRSSALCPQPAGAPNLSLGWGSPMTSPTSSPAQRKSLRERWLMDGAAEEQDRPKDPASQDSQSPEGQAQARIQNLEDSLFTLQSQLQLLQSASTGAQRKPSWRRQGHRPLSQPALEADPADAADADKRASLPPSLAGMSPESPSEPSEEAALRQAPGVTGPSSEANGPCPGPSPPLEGAAVAERGVDEAKGGGVVEVVWEGLRATEDCAAGATGPELEAKVEEVVLAAIGDRQVAGSPELPLWVKEDREIVEVVWEGVGGMEGSNSEHTGAGGSGQEAAPRLQEQLPETVSRKGSEACRGSPEGNGQGGSGGEEGSFIWVERVALSEEWEELLVEGLEGPVGRQAGDGGLLGSEKGGSEETWEVERRRAEEPQGLEEPGAERDGAEESPGVEQQGDEGEAGTERSGAEGSPKTEEAGREEQPGAKKRAEDAREGEIAEAGGSPRAEESGEEQPGAEEKEEEALEDKKAGGEVQPGAEQRVEEPGEVQQTSAGGDAREEEGKGGEEVGQRGEAPLEAEKTQGAEEGLNAEESAASEGAKAPEAEEVGEAGAPQEAKEELQPGEKQEGPPEEEAANPQTSAEDQGPAADATPLQAETTPSEQPSERQPLLPVEGPSANTTTTTTTTTAHPAPTYAPARQPEPPAPTEGEEAAGSKQKTCQCCAVM</sequence>
<protein>
    <submittedName>
        <fullName evidence="2">Paralemmin-3</fullName>
    </submittedName>
</protein>
<dbReference type="RefSeq" id="XP_045145635.1">
    <property type="nucleotide sequence ID" value="XM_045289700.1"/>
</dbReference>
<evidence type="ECO:0000313" key="2">
    <source>
        <dbReference type="RefSeq" id="XP_045145635.1"/>
    </source>
</evidence>
<gene>
    <name evidence="2" type="primary">PALM3</name>
</gene>
<reference evidence="2" key="1">
    <citation type="submission" date="2025-08" db="UniProtKB">
        <authorList>
            <consortium name="RefSeq"/>
        </authorList>
    </citation>
    <scope>IDENTIFICATION</scope>
</reference>
<accession>A0AC55D1L4</accession>
<proteinExistence type="predicted"/>